<dbReference type="Pfam" id="PF08071">
    <property type="entry name" value="RS4NT"/>
    <property type="match status" value="1"/>
</dbReference>
<dbReference type="PROSITE" id="PS50889">
    <property type="entry name" value="S4"/>
    <property type="match status" value="1"/>
</dbReference>
<evidence type="ECO:0000256" key="2">
    <source>
        <dbReference type="ARBA" id="ARBA00022730"/>
    </source>
</evidence>
<evidence type="ECO:0000313" key="8">
    <source>
        <dbReference type="EMBL" id="KUG14455.1"/>
    </source>
</evidence>
<comment type="similarity">
    <text evidence="1">Belongs to the eukaryotic ribosomal protein eS4 family.</text>
</comment>
<dbReference type="InterPro" id="IPR038237">
    <property type="entry name" value="Ribosomal_eS4_central_sf"/>
</dbReference>
<dbReference type="GO" id="GO:0003735">
    <property type="term" value="F:structural constituent of ribosome"/>
    <property type="evidence" value="ECO:0007669"/>
    <property type="project" value="InterPro"/>
</dbReference>
<dbReference type="HAMAP" id="MF_00485">
    <property type="entry name" value="Ribosomal_eS4"/>
    <property type="match status" value="1"/>
</dbReference>
<keyword evidence="4 8" id="KW-0689">Ribosomal protein</keyword>
<organism evidence="8">
    <name type="scientific">hydrocarbon metagenome</name>
    <dbReference type="NCBI Taxonomy" id="938273"/>
    <lineage>
        <taxon>unclassified sequences</taxon>
        <taxon>metagenomes</taxon>
        <taxon>ecological metagenomes</taxon>
    </lineage>
</organism>
<dbReference type="PANTHER" id="PTHR11581:SF0">
    <property type="entry name" value="SMALL RIBOSOMAL SUBUNIT PROTEIN ES4"/>
    <property type="match status" value="1"/>
</dbReference>
<dbReference type="InterPro" id="IPR013843">
    <property type="entry name" value="Ribosomal_eS4_N"/>
</dbReference>
<keyword evidence="2" id="KW-0699">rRNA-binding</keyword>
<dbReference type="InterPro" id="IPR014722">
    <property type="entry name" value="Rib_uL2_dom2"/>
</dbReference>
<name>A0A0W8F0M8_9ZZZZ</name>
<dbReference type="Pfam" id="PF00900">
    <property type="entry name" value="Ribosomal_S4e"/>
    <property type="match status" value="1"/>
</dbReference>
<dbReference type="InterPro" id="IPR000876">
    <property type="entry name" value="Ribosomal_eS4"/>
</dbReference>
<gene>
    <name evidence="8" type="ORF">ASZ90_015911</name>
</gene>
<dbReference type="InterPro" id="IPR013845">
    <property type="entry name" value="Ribosomal_eS4_central_region"/>
</dbReference>
<dbReference type="Gene3D" id="2.40.50.740">
    <property type="match status" value="1"/>
</dbReference>
<dbReference type="GO" id="GO:0019843">
    <property type="term" value="F:rRNA binding"/>
    <property type="evidence" value="ECO:0007669"/>
    <property type="project" value="UniProtKB-KW"/>
</dbReference>
<evidence type="ECO:0000256" key="3">
    <source>
        <dbReference type="ARBA" id="ARBA00022884"/>
    </source>
</evidence>
<dbReference type="AlphaFoldDB" id="A0A0W8F0M8"/>
<dbReference type="CDD" id="cd06087">
    <property type="entry name" value="KOW_RPS4"/>
    <property type="match status" value="1"/>
</dbReference>
<dbReference type="Gene3D" id="2.30.30.30">
    <property type="match status" value="1"/>
</dbReference>
<feature type="domain" description="Small ribosomal subunit protein eS4 central region" evidence="6">
    <location>
        <begin position="91"/>
        <end position="159"/>
    </location>
</feature>
<proteinExistence type="inferred from homology"/>
<dbReference type="GO" id="GO:0006412">
    <property type="term" value="P:translation"/>
    <property type="evidence" value="ECO:0007669"/>
    <property type="project" value="InterPro"/>
</dbReference>
<dbReference type="NCBIfam" id="NF003312">
    <property type="entry name" value="PRK04313.1"/>
    <property type="match status" value="1"/>
</dbReference>
<dbReference type="EMBL" id="LNQE01001659">
    <property type="protein sequence ID" value="KUG14455.1"/>
    <property type="molecule type" value="Genomic_DNA"/>
</dbReference>
<dbReference type="PANTHER" id="PTHR11581">
    <property type="entry name" value="30S/40S RIBOSOMAL PROTEIN S4"/>
    <property type="match status" value="1"/>
</dbReference>
<dbReference type="Gene3D" id="3.10.290.10">
    <property type="entry name" value="RNA-binding S4 domain"/>
    <property type="match status" value="1"/>
</dbReference>
<keyword evidence="3" id="KW-0694">RNA-binding</keyword>
<accession>A0A0W8F0M8</accession>
<evidence type="ECO:0000259" key="6">
    <source>
        <dbReference type="Pfam" id="PF00900"/>
    </source>
</evidence>
<dbReference type="GO" id="GO:0022627">
    <property type="term" value="C:cytosolic small ribosomal subunit"/>
    <property type="evidence" value="ECO:0007669"/>
    <property type="project" value="TreeGrafter"/>
</dbReference>
<comment type="caution">
    <text evidence="8">The sequence shown here is derived from an EMBL/GenBank/DDBJ whole genome shotgun (WGS) entry which is preliminary data.</text>
</comment>
<reference evidence="8" key="1">
    <citation type="journal article" date="2015" name="Proc. Natl. Acad. Sci. U.S.A.">
        <title>Networks of energetic and metabolic interactions define dynamics in microbial communities.</title>
        <authorList>
            <person name="Embree M."/>
            <person name="Liu J.K."/>
            <person name="Al-Bassam M.M."/>
            <person name="Zengler K."/>
        </authorList>
    </citation>
    <scope>NUCLEOTIDE SEQUENCE</scope>
</reference>
<keyword evidence="5" id="KW-0687">Ribonucleoprotein</keyword>
<protein>
    <submittedName>
        <fullName evidence="8">Ssu ribosomal protein s4e</fullName>
    </submittedName>
</protein>
<dbReference type="InterPro" id="IPR036986">
    <property type="entry name" value="S4_RNA-bd_sf"/>
</dbReference>
<sequence length="241" mass="27133">MSNHLKRLRAPDSWHIAKKTNTFVAKTVPGPHNANAMPVAVWLRDHMGFARNMKEVKQILNQNDLVINGRVCRDPRMGIGIFDIISLPKIEKHYRILRDKKGRHKTIAIDAESARTRLAKVRNKTIVPGGKIQLNLRYGANILADNTYKPGDSIVISLMPEDRFTIIDHFPFAVGNMAMITGGKHSGRIARITRIEKIAGSVQNRVLLADEQEGTTFDTVETYIYMVGRETPALAQWGIEE</sequence>
<evidence type="ECO:0000256" key="1">
    <source>
        <dbReference type="ARBA" id="ARBA00007500"/>
    </source>
</evidence>
<evidence type="ECO:0000256" key="5">
    <source>
        <dbReference type="ARBA" id="ARBA00023274"/>
    </source>
</evidence>
<dbReference type="PIRSF" id="PIRSF002116">
    <property type="entry name" value="Ribosomal_S4"/>
    <property type="match status" value="1"/>
</dbReference>
<evidence type="ECO:0000256" key="4">
    <source>
        <dbReference type="ARBA" id="ARBA00022980"/>
    </source>
</evidence>
<feature type="domain" description="Small ribosomal subunit protein eS4 N-terminal" evidence="7">
    <location>
        <begin position="2"/>
        <end position="34"/>
    </location>
</feature>
<evidence type="ECO:0000259" key="7">
    <source>
        <dbReference type="Pfam" id="PF08071"/>
    </source>
</evidence>
<dbReference type="CDD" id="cd00165">
    <property type="entry name" value="S4"/>
    <property type="match status" value="1"/>
</dbReference>
<dbReference type="InterPro" id="IPR041982">
    <property type="entry name" value="Ribosomal_eS4_KOW"/>
</dbReference>